<dbReference type="PANTHER" id="PTHR22726">
    <property type="entry name" value="METALLOENDOPEPTIDASE OMA1"/>
    <property type="match status" value="1"/>
</dbReference>
<dbReference type="EMBL" id="CP043494">
    <property type="protein sequence ID" value="WNG43796.1"/>
    <property type="molecule type" value="Genomic_DNA"/>
</dbReference>
<evidence type="ECO:0000256" key="5">
    <source>
        <dbReference type="ARBA" id="ARBA00023049"/>
    </source>
</evidence>
<comment type="cofactor">
    <cofactor evidence="6">
        <name>Zn(2+)</name>
        <dbReference type="ChEBI" id="CHEBI:29105"/>
    </cofactor>
    <text evidence="6">Binds 1 zinc ion per subunit.</text>
</comment>
<keyword evidence="3 6" id="KW-0378">Hydrolase</keyword>
<dbReference type="Pfam" id="PF01435">
    <property type="entry name" value="Peptidase_M48"/>
    <property type="match status" value="1"/>
</dbReference>
<evidence type="ECO:0000313" key="9">
    <source>
        <dbReference type="Proteomes" id="UP001611383"/>
    </source>
</evidence>
<dbReference type="PROSITE" id="PS51257">
    <property type="entry name" value="PROKAR_LIPOPROTEIN"/>
    <property type="match status" value="1"/>
</dbReference>
<evidence type="ECO:0000256" key="2">
    <source>
        <dbReference type="ARBA" id="ARBA00022723"/>
    </source>
</evidence>
<keyword evidence="4 6" id="KW-0862">Zinc</keyword>
<organism evidence="8 9">
    <name type="scientific">Archangium minus</name>
    <dbReference type="NCBI Taxonomy" id="83450"/>
    <lineage>
        <taxon>Bacteria</taxon>
        <taxon>Pseudomonadati</taxon>
        <taxon>Myxococcota</taxon>
        <taxon>Myxococcia</taxon>
        <taxon>Myxococcales</taxon>
        <taxon>Cystobacterineae</taxon>
        <taxon>Archangiaceae</taxon>
        <taxon>Archangium</taxon>
    </lineage>
</organism>
<evidence type="ECO:0000259" key="7">
    <source>
        <dbReference type="Pfam" id="PF01435"/>
    </source>
</evidence>
<dbReference type="CDD" id="cd07333">
    <property type="entry name" value="M48C_bepA_like"/>
    <property type="match status" value="1"/>
</dbReference>
<keyword evidence="9" id="KW-1185">Reference proteome</keyword>
<keyword evidence="5 6" id="KW-0482">Metalloprotease</keyword>
<dbReference type="GO" id="GO:0008237">
    <property type="term" value="F:metallopeptidase activity"/>
    <property type="evidence" value="ECO:0007669"/>
    <property type="project" value="UniProtKB-KW"/>
</dbReference>
<accession>A0ABY9WM19</accession>
<evidence type="ECO:0000256" key="4">
    <source>
        <dbReference type="ARBA" id="ARBA00022833"/>
    </source>
</evidence>
<proteinExistence type="inferred from homology"/>
<evidence type="ECO:0000256" key="3">
    <source>
        <dbReference type="ARBA" id="ARBA00022801"/>
    </source>
</evidence>
<dbReference type="InterPro" id="IPR001915">
    <property type="entry name" value="Peptidase_M48"/>
</dbReference>
<sequence>MLFRPCPVRIWTLMRQYLIPATALLGLLLGSGCGTVASATRPATRAIGEFVLGPEDEKKLGDQLAAEVKQQEKVLGDAQVQSYVNTLGQRLVAQAPKEERPFNFQFTVIDAPDTVNAFALPGGHIFVYSGLIRAASDEAELASVLGHEIAHVTSGHARQQLASQVGLGTLQQLLLGSDPNLLAQVGSTIVAQGYLAAYTRGMESEADKRGLQYLDGAGYDPAAMARFFDKLAKMQGSRPNFVASFFATHPDPGARAKEVNSLIQSRGYGGGQQAIVSKDFQDIQARVGGAVR</sequence>
<evidence type="ECO:0000256" key="6">
    <source>
        <dbReference type="RuleBase" id="RU003983"/>
    </source>
</evidence>
<keyword evidence="2" id="KW-0479">Metal-binding</keyword>
<reference evidence="8 9" key="1">
    <citation type="submission" date="2019-08" db="EMBL/GenBank/DDBJ databases">
        <title>Archangium and Cystobacter genomes.</title>
        <authorList>
            <person name="Chen I.-C.K."/>
            <person name="Wielgoss S."/>
        </authorList>
    </citation>
    <scope>NUCLEOTIDE SEQUENCE [LARGE SCALE GENOMIC DNA]</scope>
    <source>
        <strain evidence="8 9">Cbm 6</strain>
    </source>
</reference>
<evidence type="ECO:0000313" key="8">
    <source>
        <dbReference type="EMBL" id="WNG43796.1"/>
    </source>
</evidence>
<gene>
    <name evidence="8" type="ORF">F0U60_06575</name>
</gene>
<comment type="similarity">
    <text evidence="6">Belongs to the peptidase M48 family.</text>
</comment>
<evidence type="ECO:0000256" key="1">
    <source>
        <dbReference type="ARBA" id="ARBA00022670"/>
    </source>
</evidence>
<dbReference type="PANTHER" id="PTHR22726:SF1">
    <property type="entry name" value="METALLOENDOPEPTIDASE OMA1, MITOCHONDRIAL"/>
    <property type="match status" value="1"/>
</dbReference>
<dbReference type="Proteomes" id="UP001611383">
    <property type="component" value="Chromosome"/>
</dbReference>
<keyword evidence="1 6" id="KW-0645">Protease</keyword>
<dbReference type="Gene3D" id="3.30.2010.10">
    <property type="entry name" value="Metalloproteases ('zincins'), catalytic domain"/>
    <property type="match status" value="1"/>
</dbReference>
<feature type="domain" description="Peptidase M48" evidence="7">
    <location>
        <begin position="80"/>
        <end position="261"/>
    </location>
</feature>
<protein>
    <submittedName>
        <fullName evidence="8">M48 family metalloprotease</fullName>
    </submittedName>
</protein>
<dbReference type="InterPro" id="IPR051156">
    <property type="entry name" value="Mito/Outer_Membr_Metalloprot"/>
</dbReference>
<name>A0ABY9WM19_9BACT</name>